<evidence type="ECO:0000256" key="2">
    <source>
        <dbReference type="ARBA" id="ARBA00022833"/>
    </source>
</evidence>
<keyword evidence="1 3" id="KW-0479">Metal-binding</keyword>
<dbReference type="InterPro" id="IPR019956">
    <property type="entry name" value="Ubiquitin_dom"/>
</dbReference>
<sequence>MVHKFGNCTVCYEEMTYEDVYNLNCNHLYHKKCITKWINGGSETCPQCNNHNTLDDIKNYNVEAGEDITLDNIFDEIKTYYDGMEGNTPTEKINNIFNDLKNILNSSNNSGNESKNIQIIIRDIKNVRTILKNLEPSSTVLELKNEFTKKRGIPVDRQRLIFGGNQLENKRELSFYKLENNSIVDLVFRCEGS</sequence>
<keyword evidence="1 3" id="KW-0863">Zinc-finger</keyword>
<dbReference type="AlphaFoldDB" id="A0A8T0A375"/>
<dbReference type="InterPro" id="IPR000626">
    <property type="entry name" value="Ubiquitin-like_dom"/>
</dbReference>
<dbReference type="Gene3D" id="3.10.20.90">
    <property type="entry name" value="Phosphatidylinositol 3-kinase Catalytic Subunit, Chain A, domain 1"/>
    <property type="match status" value="1"/>
</dbReference>
<dbReference type="Gene3D" id="3.30.40.10">
    <property type="entry name" value="Zinc/RING finger domain, C3HC4 (zinc finger)"/>
    <property type="match status" value="1"/>
</dbReference>
<dbReference type="Proteomes" id="UP000605970">
    <property type="component" value="Unassembled WGS sequence"/>
</dbReference>
<dbReference type="OrthoDB" id="5823472at2759"/>
<dbReference type="SMART" id="SM00213">
    <property type="entry name" value="UBQ"/>
    <property type="match status" value="1"/>
</dbReference>
<dbReference type="PROSITE" id="PS50053">
    <property type="entry name" value="UBIQUITIN_2"/>
    <property type="match status" value="1"/>
</dbReference>
<evidence type="ECO:0000259" key="5">
    <source>
        <dbReference type="PROSITE" id="PS50089"/>
    </source>
</evidence>
<dbReference type="SUPFAM" id="SSF54236">
    <property type="entry name" value="Ubiquitin-like"/>
    <property type="match status" value="1"/>
</dbReference>
<dbReference type="Pfam" id="PF00240">
    <property type="entry name" value="ubiquitin"/>
    <property type="match status" value="1"/>
</dbReference>
<feature type="domain" description="Ubiquitin-like" evidence="4">
    <location>
        <begin position="117"/>
        <end position="193"/>
    </location>
</feature>
<keyword evidence="2" id="KW-0862">Zinc</keyword>
<dbReference type="InterPro" id="IPR001841">
    <property type="entry name" value="Znf_RING"/>
</dbReference>
<organism evidence="6 7">
    <name type="scientific">Meloidogyne graminicola</name>
    <dbReference type="NCBI Taxonomy" id="189291"/>
    <lineage>
        <taxon>Eukaryota</taxon>
        <taxon>Metazoa</taxon>
        <taxon>Ecdysozoa</taxon>
        <taxon>Nematoda</taxon>
        <taxon>Chromadorea</taxon>
        <taxon>Rhabditida</taxon>
        <taxon>Tylenchina</taxon>
        <taxon>Tylenchomorpha</taxon>
        <taxon>Tylenchoidea</taxon>
        <taxon>Meloidogynidae</taxon>
        <taxon>Meloidogyninae</taxon>
        <taxon>Meloidogyne</taxon>
    </lineage>
</organism>
<proteinExistence type="predicted"/>
<keyword evidence="7" id="KW-1185">Reference proteome</keyword>
<dbReference type="InterPro" id="IPR029071">
    <property type="entry name" value="Ubiquitin-like_domsf"/>
</dbReference>
<evidence type="ECO:0000256" key="1">
    <source>
        <dbReference type="ARBA" id="ARBA00022771"/>
    </source>
</evidence>
<evidence type="ECO:0000313" key="6">
    <source>
        <dbReference type="EMBL" id="KAF7639769.1"/>
    </source>
</evidence>
<dbReference type="InterPro" id="IPR050158">
    <property type="entry name" value="Ubiquitin_ubiquitin-like"/>
</dbReference>
<evidence type="ECO:0000313" key="7">
    <source>
        <dbReference type="Proteomes" id="UP000605970"/>
    </source>
</evidence>
<gene>
    <name evidence="6" type="ORF">Mgra_00000690</name>
</gene>
<dbReference type="PANTHER" id="PTHR10666">
    <property type="entry name" value="UBIQUITIN"/>
    <property type="match status" value="1"/>
</dbReference>
<dbReference type="GO" id="GO:0008270">
    <property type="term" value="F:zinc ion binding"/>
    <property type="evidence" value="ECO:0007669"/>
    <property type="project" value="UniProtKB-KW"/>
</dbReference>
<feature type="domain" description="RING-type" evidence="5">
    <location>
        <begin position="8"/>
        <end position="49"/>
    </location>
</feature>
<protein>
    <recommendedName>
        <fullName evidence="8">RING-type domain-containing protein</fullName>
    </recommendedName>
</protein>
<comment type="caution">
    <text evidence="6">The sequence shown here is derived from an EMBL/GenBank/DDBJ whole genome shotgun (WGS) entry which is preliminary data.</text>
</comment>
<dbReference type="Pfam" id="PF13639">
    <property type="entry name" value="zf-RING_2"/>
    <property type="match status" value="1"/>
</dbReference>
<dbReference type="SUPFAM" id="SSF57850">
    <property type="entry name" value="RING/U-box"/>
    <property type="match status" value="1"/>
</dbReference>
<name>A0A8T0A375_9BILA</name>
<dbReference type="EMBL" id="JABEBT010000003">
    <property type="protein sequence ID" value="KAF7639769.1"/>
    <property type="molecule type" value="Genomic_DNA"/>
</dbReference>
<dbReference type="PRINTS" id="PR00348">
    <property type="entry name" value="UBIQUITIN"/>
</dbReference>
<evidence type="ECO:0000256" key="3">
    <source>
        <dbReference type="PROSITE-ProRule" id="PRU00175"/>
    </source>
</evidence>
<dbReference type="PROSITE" id="PS50089">
    <property type="entry name" value="ZF_RING_2"/>
    <property type="match status" value="1"/>
</dbReference>
<dbReference type="InterPro" id="IPR013083">
    <property type="entry name" value="Znf_RING/FYVE/PHD"/>
</dbReference>
<evidence type="ECO:0008006" key="8">
    <source>
        <dbReference type="Google" id="ProtNLM"/>
    </source>
</evidence>
<accession>A0A8T0A375</accession>
<evidence type="ECO:0000259" key="4">
    <source>
        <dbReference type="PROSITE" id="PS50053"/>
    </source>
</evidence>
<reference evidence="6" key="1">
    <citation type="journal article" date="2020" name="Ecol. Evol.">
        <title>Genome structure and content of the rice root-knot nematode (Meloidogyne graminicola).</title>
        <authorList>
            <person name="Phan N.T."/>
            <person name="Danchin E.G.J."/>
            <person name="Klopp C."/>
            <person name="Perfus-Barbeoch L."/>
            <person name="Kozlowski D.K."/>
            <person name="Koutsovoulos G.D."/>
            <person name="Lopez-Roques C."/>
            <person name="Bouchez O."/>
            <person name="Zahm M."/>
            <person name="Besnard G."/>
            <person name="Bellafiore S."/>
        </authorList>
    </citation>
    <scope>NUCLEOTIDE SEQUENCE</scope>
    <source>
        <strain evidence="6">VN-18</strain>
    </source>
</reference>
<dbReference type="SMART" id="SM00184">
    <property type="entry name" value="RING"/>
    <property type="match status" value="1"/>
</dbReference>